<comment type="subcellular location">
    <subcellularLocation>
        <location evidence="1">Nucleus</location>
    </subcellularLocation>
</comment>
<keyword evidence="2" id="KW-0805">Transcription regulation</keyword>
<keyword evidence="3" id="KW-0238">DNA-binding</keyword>
<evidence type="ECO:0000256" key="5">
    <source>
        <dbReference type="ARBA" id="ARBA00023242"/>
    </source>
</evidence>
<accession>A0A8J5HSQ4</accession>
<feature type="domain" description="NAC" evidence="6">
    <location>
        <begin position="22"/>
        <end position="181"/>
    </location>
</feature>
<dbReference type="FunFam" id="2.170.150.80:FF:000005">
    <property type="entry name" value="NAC transcription factor 56"/>
    <property type="match status" value="1"/>
</dbReference>
<evidence type="ECO:0000259" key="6">
    <source>
        <dbReference type="PROSITE" id="PS51005"/>
    </source>
</evidence>
<dbReference type="PANTHER" id="PTHR31719:SF201">
    <property type="entry name" value="NAC TRANSCRIPTION FACTOR 47"/>
    <property type="match status" value="1"/>
</dbReference>
<dbReference type="GO" id="GO:0006355">
    <property type="term" value="P:regulation of DNA-templated transcription"/>
    <property type="evidence" value="ECO:0007669"/>
    <property type="project" value="InterPro"/>
</dbReference>
<sequence length="339" mass="38287">MSTNRGIASTSLLMMAGDPVGLPPGFRFHPTDEELILHYLRNQAAGRPFPASIIAEVDIYKCDPWELPAKSMFGEQEWYFFSPRDRKYPNGVRPNRAAVSGYWKATGTDKPIRSGRGDGHIGVKKALVFYRGKPPKGRKTNWIMHEFRLAEAKPSNTYRPAKFSDTSMRLDDWVLCRIYRKLSHQEPAPSSVEQEQEQEEVIDATIRNHLGHTSTFATNNDDPQPNSLLRLQKSLSVSDFLDGFGAAHNLLDALPELIPNPCMNHQLLLAEPKQRTREDSSASISANSTMESIHGLINQPLKNPNYSTDAGIQFQDEFSMLNQRFFNQQLLLNSHLGLH</sequence>
<dbReference type="InterPro" id="IPR003441">
    <property type="entry name" value="NAC-dom"/>
</dbReference>
<protein>
    <recommendedName>
        <fullName evidence="6">NAC domain-containing protein</fullName>
    </recommendedName>
</protein>
<dbReference type="PROSITE" id="PS51005">
    <property type="entry name" value="NAC"/>
    <property type="match status" value="1"/>
</dbReference>
<keyword evidence="5" id="KW-0539">Nucleus</keyword>
<dbReference type="PANTHER" id="PTHR31719">
    <property type="entry name" value="NAC TRANSCRIPTION FACTOR 56"/>
    <property type="match status" value="1"/>
</dbReference>
<evidence type="ECO:0000256" key="4">
    <source>
        <dbReference type="ARBA" id="ARBA00023163"/>
    </source>
</evidence>
<dbReference type="Pfam" id="PF02365">
    <property type="entry name" value="NAM"/>
    <property type="match status" value="1"/>
</dbReference>
<proteinExistence type="predicted"/>
<gene>
    <name evidence="7" type="ORF">ZIOFF_012677</name>
</gene>
<dbReference type="Gene3D" id="2.170.150.80">
    <property type="entry name" value="NAC domain"/>
    <property type="match status" value="1"/>
</dbReference>
<evidence type="ECO:0000313" key="7">
    <source>
        <dbReference type="EMBL" id="KAG6530438.1"/>
    </source>
</evidence>
<evidence type="ECO:0000256" key="3">
    <source>
        <dbReference type="ARBA" id="ARBA00023125"/>
    </source>
</evidence>
<dbReference type="EMBL" id="JACMSC010000003">
    <property type="protein sequence ID" value="KAG6530438.1"/>
    <property type="molecule type" value="Genomic_DNA"/>
</dbReference>
<keyword evidence="8" id="KW-1185">Reference proteome</keyword>
<dbReference type="InterPro" id="IPR036093">
    <property type="entry name" value="NAC_dom_sf"/>
</dbReference>
<dbReference type="GO" id="GO:0009791">
    <property type="term" value="P:post-embryonic development"/>
    <property type="evidence" value="ECO:0007669"/>
    <property type="project" value="UniProtKB-ARBA"/>
</dbReference>
<keyword evidence="4" id="KW-0804">Transcription</keyword>
<name>A0A8J5HSQ4_ZINOF</name>
<dbReference type="GO" id="GO:0003677">
    <property type="term" value="F:DNA binding"/>
    <property type="evidence" value="ECO:0007669"/>
    <property type="project" value="UniProtKB-KW"/>
</dbReference>
<evidence type="ECO:0000256" key="1">
    <source>
        <dbReference type="ARBA" id="ARBA00004123"/>
    </source>
</evidence>
<dbReference type="GO" id="GO:0005634">
    <property type="term" value="C:nucleus"/>
    <property type="evidence" value="ECO:0007669"/>
    <property type="project" value="UniProtKB-SubCell"/>
</dbReference>
<dbReference type="Proteomes" id="UP000734854">
    <property type="component" value="Unassembled WGS sequence"/>
</dbReference>
<evidence type="ECO:0000256" key="2">
    <source>
        <dbReference type="ARBA" id="ARBA00023015"/>
    </source>
</evidence>
<dbReference type="SUPFAM" id="SSF101941">
    <property type="entry name" value="NAC domain"/>
    <property type="match status" value="1"/>
</dbReference>
<dbReference type="AlphaFoldDB" id="A0A8J5HSQ4"/>
<organism evidence="7 8">
    <name type="scientific">Zingiber officinale</name>
    <name type="common">Ginger</name>
    <name type="synonym">Amomum zingiber</name>
    <dbReference type="NCBI Taxonomy" id="94328"/>
    <lineage>
        <taxon>Eukaryota</taxon>
        <taxon>Viridiplantae</taxon>
        <taxon>Streptophyta</taxon>
        <taxon>Embryophyta</taxon>
        <taxon>Tracheophyta</taxon>
        <taxon>Spermatophyta</taxon>
        <taxon>Magnoliopsida</taxon>
        <taxon>Liliopsida</taxon>
        <taxon>Zingiberales</taxon>
        <taxon>Zingiberaceae</taxon>
        <taxon>Zingiber</taxon>
    </lineage>
</organism>
<reference evidence="7 8" key="1">
    <citation type="submission" date="2020-08" db="EMBL/GenBank/DDBJ databases">
        <title>Plant Genome Project.</title>
        <authorList>
            <person name="Zhang R.-G."/>
        </authorList>
    </citation>
    <scope>NUCLEOTIDE SEQUENCE [LARGE SCALE GENOMIC DNA]</scope>
    <source>
        <tissue evidence="7">Rhizome</tissue>
    </source>
</reference>
<dbReference type="GO" id="GO:0048608">
    <property type="term" value="P:reproductive structure development"/>
    <property type="evidence" value="ECO:0007669"/>
    <property type="project" value="UniProtKB-ARBA"/>
</dbReference>
<comment type="caution">
    <text evidence="7">The sequence shown here is derived from an EMBL/GenBank/DDBJ whole genome shotgun (WGS) entry which is preliminary data.</text>
</comment>
<evidence type="ECO:0000313" key="8">
    <source>
        <dbReference type="Proteomes" id="UP000734854"/>
    </source>
</evidence>